<dbReference type="InterPro" id="IPR013766">
    <property type="entry name" value="Thioredoxin_domain"/>
</dbReference>
<keyword evidence="2" id="KW-0201">Cytochrome c-type biogenesis</keyword>
<feature type="domain" description="Thioredoxin" evidence="5">
    <location>
        <begin position="20"/>
        <end position="160"/>
    </location>
</feature>
<dbReference type="GO" id="GO:0016491">
    <property type="term" value="F:oxidoreductase activity"/>
    <property type="evidence" value="ECO:0007669"/>
    <property type="project" value="InterPro"/>
</dbReference>
<dbReference type="PANTHER" id="PTHR42852">
    <property type="entry name" value="THIOL:DISULFIDE INTERCHANGE PROTEIN DSBE"/>
    <property type="match status" value="1"/>
</dbReference>
<evidence type="ECO:0000313" key="6">
    <source>
        <dbReference type="EMBL" id="RDC60582.1"/>
    </source>
</evidence>
<evidence type="ECO:0000256" key="4">
    <source>
        <dbReference type="ARBA" id="ARBA00023284"/>
    </source>
</evidence>
<reference evidence="6 7" key="1">
    <citation type="submission" date="2018-04" db="EMBL/GenBank/DDBJ databases">
        <title>Altererythrobacter sp. HME9302 genome sequencing and assembly.</title>
        <authorList>
            <person name="Kang H."/>
            <person name="Kim H."/>
            <person name="Joh K."/>
        </authorList>
    </citation>
    <scope>NUCLEOTIDE SEQUENCE [LARGE SCALE GENOMIC DNA]</scope>
    <source>
        <strain evidence="6 7">HME9302</strain>
    </source>
</reference>
<sequence length="165" mass="17237">MDGAKGDLSGEIATGTIDRAQAGDLMPAVEVTDPDGATLNTGALQGGPVLLNLWATWCAPCIKELPLLDELASDYEGGLRVLTVSQDLQAERVAPFLAERQLANLPAWIDSKNALMDAIPANTLPVTILYDASGQEVWRVVGDYDWSSAAARGALDEALGGASGD</sequence>
<keyword evidence="7" id="KW-1185">Reference proteome</keyword>
<name>A0A369Q7Z5_9SPHN</name>
<evidence type="ECO:0000256" key="3">
    <source>
        <dbReference type="ARBA" id="ARBA00023157"/>
    </source>
</evidence>
<dbReference type="InterPro" id="IPR000866">
    <property type="entry name" value="AhpC/TSA"/>
</dbReference>
<keyword evidence="3" id="KW-1015">Disulfide bond</keyword>
<comment type="subcellular location">
    <subcellularLocation>
        <location evidence="1">Cell envelope</location>
    </subcellularLocation>
</comment>
<organism evidence="6 7">
    <name type="scientific">Alteripontixanthobacter maritimus</name>
    <dbReference type="NCBI Taxonomy" id="2161824"/>
    <lineage>
        <taxon>Bacteria</taxon>
        <taxon>Pseudomonadati</taxon>
        <taxon>Pseudomonadota</taxon>
        <taxon>Alphaproteobacteria</taxon>
        <taxon>Sphingomonadales</taxon>
        <taxon>Erythrobacteraceae</taxon>
        <taxon>Alteripontixanthobacter</taxon>
    </lineage>
</organism>
<protein>
    <submittedName>
        <fullName evidence="6">Thioredoxin-1</fullName>
    </submittedName>
</protein>
<dbReference type="PROSITE" id="PS51352">
    <property type="entry name" value="THIOREDOXIN_2"/>
    <property type="match status" value="1"/>
</dbReference>
<dbReference type="Gene3D" id="3.40.30.10">
    <property type="entry name" value="Glutaredoxin"/>
    <property type="match status" value="1"/>
</dbReference>
<dbReference type="CDD" id="cd02966">
    <property type="entry name" value="TlpA_like_family"/>
    <property type="match status" value="1"/>
</dbReference>
<evidence type="ECO:0000313" key="7">
    <source>
        <dbReference type="Proteomes" id="UP000253727"/>
    </source>
</evidence>
<accession>A0A369Q7Z5</accession>
<evidence type="ECO:0000256" key="1">
    <source>
        <dbReference type="ARBA" id="ARBA00004196"/>
    </source>
</evidence>
<dbReference type="EMBL" id="QBKA01000002">
    <property type="protein sequence ID" value="RDC60582.1"/>
    <property type="molecule type" value="Genomic_DNA"/>
</dbReference>
<dbReference type="PANTHER" id="PTHR42852:SF6">
    <property type="entry name" value="THIOL:DISULFIDE INTERCHANGE PROTEIN DSBE"/>
    <property type="match status" value="1"/>
</dbReference>
<dbReference type="InterPro" id="IPR036249">
    <property type="entry name" value="Thioredoxin-like_sf"/>
</dbReference>
<dbReference type="GO" id="GO:0016209">
    <property type="term" value="F:antioxidant activity"/>
    <property type="evidence" value="ECO:0007669"/>
    <property type="project" value="InterPro"/>
</dbReference>
<evidence type="ECO:0000259" key="5">
    <source>
        <dbReference type="PROSITE" id="PS51352"/>
    </source>
</evidence>
<dbReference type="GO" id="GO:0030313">
    <property type="term" value="C:cell envelope"/>
    <property type="evidence" value="ECO:0007669"/>
    <property type="project" value="UniProtKB-SubCell"/>
</dbReference>
<dbReference type="Proteomes" id="UP000253727">
    <property type="component" value="Unassembled WGS sequence"/>
</dbReference>
<keyword evidence="4" id="KW-0676">Redox-active center</keyword>
<dbReference type="InterPro" id="IPR050553">
    <property type="entry name" value="Thioredoxin_ResA/DsbE_sf"/>
</dbReference>
<dbReference type="GO" id="GO:0017004">
    <property type="term" value="P:cytochrome complex assembly"/>
    <property type="evidence" value="ECO:0007669"/>
    <property type="project" value="UniProtKB-KW"/>
</dbReference>
<gene>
    <name evidence="6" type="ORF">HME9302_01794</name>
</gene>
<dbReference type="SUPFAM" id="SSF52833">
    <property type="entry name" value="Thioredoxin-like"/>
    <property type="match status" value="1"/>
</dbReference>
<evidence type="ECO:0000256" key="2">
    <source>
        <dbReference type="ARBA" id="ARBA00022748"/>
    </source>
</evidence>
<proteinExistence type="predicted"/>
<dbReference type="Pfam" id="PF00578">
    <property type="entry name" value="AhpC-TSA"/>
    <property type="match status" value="1"/>
</dbReference>
<dbReference type="AlphaFoldDB" id="A0A369Q7Z5"/>
<comment type="caution">
    <text evidence="6">The sequence shown here is derived from an EMBL/GenBank/DDBJ whole genome shotgun (WGS) entry which is preliminary data.</text>
</comment>